<dbReference type="EMBL" id="DAAHFA010000040">
    <property type="protein sequence ID" value="HAB5843363.1"/>
    <property type="molecule type" value="Genomic_DNA"/>
</dbReference>
<dbReference type="CDD" id="cd07499">
    <property type="entry name" value="HAD_CBAP"/>
    <property type="match status" value="1"/>
</dbReference>
<evidence type="ECO:0000256" key="13">
    <source>
        <dbReference type="PIRSR" id="PIRSR017818-1"/>
    </source>
</evidence>
<dbReference type="EMBL" id="CP023345">
    <property type="protein sequence ID" value="ATW57228.1"/>
    <property type="molecule type" value="Genomic_DNA"/>
</dbReference>
<comment type="cofactor">
    <cofactor evidence="12 15">
        <name>Mg(2+)</name>
        <dbReference type="ChEBI" id="CHEBI:18420"/>
    </cofactor>
    <text evidence="12 15">Binds 1 Mg(2+) ion per subunit.</text>
</comment>
<feature type="active site" description="Proton donor" evidence="13">
    <location>
        <position position="71"/>
    </location>
</feature>
<evidence type="ECO:0000313" key="27">
    <source>
        <dbReference type="EMBL" id="HAB1993454.1"/>
    </source>
</evidence>
<dbReference type="EMBL" id="DAAGTE010000071">
    <property type="protein sequence ID" value="HAB4458296.1"/>
    <property type="molecule type" value="Genomic_DNA"/>
</dbReference>
<feature type="binding site" evidence="15">
    <location>
        <position position="192"/>
    </location>
    <ligand>
        <name>Mg(2+)</name>
        <dbReference type="ChEBI" id="CHEBI:18420"/>
    </ligand>
</feature>
<evidence type="ECO:0000313" key="30">
    <source>
        <dbReference type="EMBL" id="HAB3844556.1"/>
    </source>
</evidence>
<dbReference type="NCBIfam" id="TIGR01672">
    <property type="entry name" value="AphA"/>
    <property type="match status" value="1"/>
</dbReference>
<evidence type="ECO:0000313" key="37">
    <source>
        <dbReference type="EMBL" id="HAB4676448.1"/>
    </source>
</evidence>
<organism evidence="17 51">
    <name type="scientific">Salmonella diarizonae</name>
    <dbReference type="NCBI Taxonomy" id="59204"/>
    <lineage>
        <taxon>Bacteria</taxon>
        <taxon>Pseudomonadati</taxon>
        <taxon>Pseudomonadota</taxon>
        <taxon>Gammaproteobacteria</taxon>
        <taxon>Enterobacterales</taxon>
        <taxon>Enterobacteriaceae</taxon>
        <taxon>Salmonella</taxon>
    </lineage>
</organism>
<evidence type="ECO:0000313" key="21">
    <source>
        <dbReference type="EMBL" id="ECJ4380729.1"/>
    </source>
</evidence>
<keyword evidence="8 16" id="KW-0732">Signal</keyword>
<evidence type="ECO:0000313" key="41">
    <source>
        <dbReference type="EMBL" id="HAB5479902.1"/>
    </source>
</evidence>
<dbReference type="EMBL" id="DAAQZP010000061">
    <property type="protein sequence ID" value="HAE1596759.1"/>
    <property type="molecule type" value="Genomic_DNA"/>
</dbReference>
<dbReference type="EMBL" id="DAAGPR010000037">
    <property type="protein sequence ID" value="HAB4051171.1"/>
    <property type="molecule type" value="Genomic_DNA"/>
</dbReference>
<evidence type="ECO:0000313" key="43">
    <source>
        <dbReference type="EMBL" id="HAC6766849.1"/>
    </source>
</evidence>
<dbReference type="Proteomes" id="UP000885362">
    <property type="component" value="Unassembled WGS sequence"/>
</dbReference>
<feature type="signal peptide" evidence="16">
    <location>
        <begin position="1"/>
        <end position="23"/>
    </location>
</feature>
<evidence type="ECO:0000256" key="16">
    <source>
        <dbReference type="SAM" id="SignalP"/>
    </source>
</evidence>
<proteinExistence type="inferred from homology"/>
<evidence type="ECO:0000313" key="32">
    <source>
        <dbReference type="EMBL" id="HAB3979776.1"/>
    </source>
</evidence>
<comment type="subunit">
    <text evidence="4 12">Homotetramer.</text>
</comment>
<dbReference type="EMBL" id="AALSXK010000023">
    <property type="protein sequence ID" value="EDD0503724.1"/>
    <property type="molecule type" value="Genomic_DNA"/>
</dbReference>
<evidence type="ECO:0000313" key="28">
    <source>
        <dbReference type="EMBL" id="HAB2187269.1"/>
    </source>
</evidence>
<dbReference type="Proteomes" id="UP000230639">
    <property type="component" value="Chromosome"/>
</dbReference>
<evidence type="ECO:0000313" key="18">
    <source>
        <dbReference type="EMBL" id="EBP3695996.1"/>
    </source>
</evidence>
<dbReference type="InterPro" id="IPR036412">
    <property type="entry name" value="HAD-like_sf"/>
</dbReference>
<evidence type="ECO:0000313" key="34">
    <source>
        <dbReference type="EMBL" id="HAB4101537.1"/>
    </source>
</evidence>
<reference evidence="24" key="2">
    <citation type="journal article" date="2018" name="Genome Biol.">
        <title>SKESA: strategic k-mer extension for scrupulous assemblies.</title>
        <authorList>
            <person name="Souvorov A."/>
            <person name="Agarwala R."/>
            <person name="Lipman D.J."/>
        </authorList>
    </citation>
    <scope>NUCLEOTIDE SEQUENCE</scope>
    <source>
        <strain evidence="43">11-1391</strain>
        <strain evidence="24">Salmonella enterica</strain>
    </source>
</reference>
<dbReference type="EMBL" id="DAAGOS010000067">
    <property type="protein sequence ID" value="HAB3925329.1"/>
    <property type="molecule type" value="Genomic_DNA"/>
</dbReference>
<dbReference type="Proteomes" id="UP000839781">
    <property type="component" value="Unassembled WGS sequence"/>
</dbReference>
<dbReference type="EMBL" id="DAAGXW010000042">
    <property type="protein sequence ID" value="HAB5019169.1"/>
    <property type="molecule type" value="Genomic_DNA"/>
</dbReference>
<keyword evidence="9 12" id="KW-0574">Periplasm</keyword>
<evidence type="ECO:0000256" key="1">
    <source>
        <dbReference type="ARBA" id="ARBA00000032"/>
    </source>
</evidence>
<evidence type="ECO:0000313" key="26">
    <source>
        <dbReference type="EMBL" id="HAB1979894.1"/>
    </source>
</evidence>
<feature type="active site" description="Nucleophile" evidence="13">
    <location>
        <position position="69"/>
    </location>
</feature>
<dbReference type="Pfam" id="PF03767">
    <property type="entry name" value="Acid_phosphat_B"/>
    <property type="match status" value="1"/>
</dbReference>
<evidence type="ECO:0000313" key="47">
    <source>
        <dbReference type="EMBL" id="HAE1649277.1"/>
    </source>
</evidence>
<dbReference type="EMBL" id="DAAGVB010000106">
    <property type="protein sequence ID" value="HAB4676448.1"/>
    <property type="molecule type" value="Genomic_DNA"/>
</dbReference>
<dbReference type="AlphaFoldDB" id="A0A2I5HP02"/>
<evidence type="ECO:0000313" key="46">
    <source>
        <dbReference type="EMBL" id="HAE1596759.1"/>
    </source>
</evidence>
<evidence type="ECO:0000256" key="8">
    <source>
        <dbReference type="ARBA" id="ARBA00022729"/>
    </source>
</evidence>
<dbReference type="EMBL" id="AAIXUH010000026">
    <property type="protein sequence ID" value="ECJ2915556.1"/>
    <property type="molecule type" value="Genomic_DNA"/>
</dbReference>
<gene>
    <name evidence="17" type="primary">aphA</name>
    <name evidence="49" type="ORF">ABB53_021295</name>
    <name evidence="22" type="ORF">AH359_21000</name>
    <name evidence="23" type="ORF">B4V94_21740</name>
    <name evidence="17" type="ORF">CNQ75_23630</name>
    <name evidence="19" type="ORF">CTQ69_20295</name>
    <name evidence="21" type="ORF">DLB95_26870</name>
    <name evidence="48" type="ORF">EL06_25530</name>
    <name evidence="20" type="ORF">FNI27_21840</name>
    <name evidence="43" type="ORF">G0D47_19840</name>
    <name evidence="44" type="ORF">G2916_19970</name>
    <name evidence="47" type="ORF">G2974_12785</name>
    <name evidence="46" type="ORF">G2997_19340</name>
    <name evidence="45" type="ORF">G3A00_22120</name>
    <name evidence="40" type="ORF">GB016_22310</name>
    <name evidence="26" type="ORF">GB034_17970</name>
    <name evidence="27" type="ORF">GB088_20385</name>
    <name evidence="41" type="ORF">GB236_18600</name>
    <name evidence="42" type="ORF">GB246_21840</name>
    <name evidence="29" type="ORF">GB337_18385</name>
    <name evidence="28" type="ORF">GB348_22265</name>
    <name evidence="31" type="ORF">GBV97_18470</name>
    <name evidence="30" type="ORF">GBW00_22075</name>
    <name evidence="32" type="ORF">GBX19_19960</name>
    <name evidence="24" type="ORF">GBY11_21945</name>
    <name evidence="34" type="ORF">GBY15_18065</name>
    <name evidence="33" type="ORF">GBY29_15415</name>
    <name evidence="35" type="ORF">GBY49_18480</name>
    <name evidence="36" type="ORF">GBZ04_15095</name>
    <name evidence="25" type="ORF">GBZ10_22010</name>
    <name evidence="37" type="ORF">GBZ12_22210</name>
    <name evidence="38" type="ORF">GBZ37_22020</name>
    <name evidence="39" type="ORF">GBZ41_19975</name>
    <name evidence="50" type="ORF">NCTC10060_05194</name>
    <name evidence="18" type="ORF">PG27_23040</name>
</gene>
<evidence type="ECO:0000313" key="49">
    <source>
        <dbReference type="EMBL" id="QWJ69207.1"/>
    </source>
</evidence>
<dbReference type="EMBL" id="DAAGPC010000066">
    <property type="protein sequence ID" value="HAB3979776.1"/>
    <property type="molecule type" value="Genomic_DNA"/>
</dbReference>
<dbReference type="SFLD" id="SFLDG01127">
    <property type="entry name" value="C1.3:_Acid_Phosphatase_Like"/>
    <property type="match status" value="1"/>
</dbReference>
<evidence type="ECO:0000313" key="36">
    <source>
        <dbReference type="EMBL" id="HAB4466008.1"/>
    </source>
</evidence>
<dbReference type="EMBL" id="DAAFYE010000060">
    <property type="protein sequence ID" value="HAB1993454.1"/>
    <property type="molecule type" value="Genomic_DNA"/>
</dbReference>
<dbReference type="EMBL" id="AAIBIC010000029">
    <property type="protein sequence ID" value="ECC3916279.1"/>
    <property type="molecule type" value="Genomic_DNA"/>
</dbReference>
<evidence type="ECO:0000313" key="42">
    <source>
        <dbReference type="EMBL" id="HAB5843363.1"/>
    </source>
</evidence>
<evidence type="ECO:0000313" key="52">
    <source>
        <dbReference type="Proteomes" id="UP000254633"/>
    </source>
</evidence>
<evidence type="ECO:0000313" key="50">
    <source>
        <dbReference type="EMBL" id="SUG57950.1"/>
    </source>
</evidence>
<keyword evidence="7 12" id="KW-0479">Metal-binding</keyword>
<evidence type="ECO:0000313" key="20">
    <source>
        <dbReference type="EMBL" id="ECJ2915556.1"/>
    </source>
</evidence>
<evidence type="ECO:0000313" key="40">
    <source>
        <dbReference type="EMBL" id="HAB5019169.1"/>
    </source>
</evidence>
<dbReference type="EMBL" id="DAAGVM010000134">
    <property type="protein sequence ID" value="HAB4725978.1"/>
    <property type="molecule type" value="Genomic_DNA"/>
</dbReference>
<evidence type="ECO:0000313" key="22">
    <source>
        <dbReference type="EMBL" id="EDD0503724.1"/>
    </source>
</evidence>
<name>A0A2I5HP02_SALDZ</name>
<dbReference type="SUPFAM" id="SSF56784">
    <property type="entry name" value="HAD-like"/>
    <property type="match status" value="1"/>
</dbReference>
<dbReference type="Gene3D" id="3.40.50.1000">
    <property type="entry name" value="HAD superfamily/HAD-like"/>
    <property type="match status" value="1"/>
</dbReference>
<dbReference type="EMBL" id="DAAFWI010000055">
    <property type="protein sequence ID" value="HAB1778108.1"/>
    <property type="molecule type" value="Genomic_DNA"/>
</dbReference>
<dbReference type="EMBL" id="DAAGQE010000038">
    <property type="protein sequence ID" value="HAB4101537.1"/>
    <property type="molecule type" value="Genomic_DNA"/>
</dbReference>
<evidence type="ECO:0000256" key="3">
    <source>
        <dbReference type="ARBA" id="ARBA00007752"/>
    </source>
</evidence>
<evidence type="ECO:0000313" key="29">
    <source>
        <dbReference type="EMBL" id="HAB2326917.1"/>
    </source>
</evidence>
<dbReference type="EMBL" id="DAARAS010000032">
    <property type="protein sequence ID" value="HAE1649277.1"/>
    <property type="molecule type" value="Genomic_DNA"/>
</dbReference>
<evidence type="ECO:0000256" key="12">
    <source>
        <dbReference type="PIRNR" id="PIRNR017818"/>
    </source>
</evidence>
<evidence type="ECO:0000313" key="31">
    <source>
        <dbReference type="EMBL" id="HAB3925329.1"/>
    </source>
</evidence>
<dbReference type="EMBL" id="DAAQZS010000037">
    <property type="protein sequence ID" value="HAE1476564.1"/>
    <property type="molecule type" value="Genomic_DNA"/>
</dbReference>
<keyword evidence="10 12" id="KW-0378">Hydrolase</keyword>
<dbReference type="EMBL" id="DAAGBA010000074">
    <property type="protein sequence ID" value="HAB2326917.1"/>
    <property type="molecule type" value="Genomic_DNA"/>
</dbReference>
<reference evidence="24" key="7">
    <citation type="submission" date="2019-10" db="EMBL/GenBank/DDBJ databases">
        <authorList>
            <consortium name="NCBI Pathogen Detection Project"/>
        </authorList>
    </citation>
    <scope>NUCLEOTIDE SEQUENCE</scope>
    <source>
        <strain evidence="43">11-1391</strain>
        <strain evidence="24">Salmonella enterica</strain>
    </source>
</reference>
<evidence type="ECO:0000313" key="24">
    <source>
        <dbReference type="EMBL" id="HAB1778108.1"/>
    </source>
</evidence>
<dbReference type="EMBL" id="AAIYJF010000040">
    <property type="protein sequence ID" value="ECJ4380729.1"/>
    <property type="molecule type" value="Genomic_DNA"/>
</dbReference>
<evidence type="ECO:0000256" key="15">
    <source>
        <dbReference type="PIRSR" id="PIRSR017818-3"/>
    </source>
</evidence>
<comment type="subcellular location">
    <subcellularLocation>
        <location evidence="2 12">Periplasm</location>
    </subcellularLocation>
</comment>
<dbReference type="EMBL" id="RSHK01000040">
    <property type="protein sequence ID" value="MIE72653.1"/>
    <property type="molecule type" value="Genomic_DNA"/>
</dbReference>
<dbReference type="SFLD" id="SFLDS00003">
    <property type="entry name" value="Haloacid_Dehalogenase"/>
    <property type="match status" value="1"/>
</dbReference>
<evidence type="ECO:0000256" key="10">
    <source>
        <dbReference type="ARBA" id="ARBA00022801"/>
    </source>
</evidence>
<feature type="binding site" evidence="15">
    <location>
        <position position="71"/>
    </location>
    <ligand>
        <name>Mg(2+)</name>
        <dbReference type="ChEBI" id="CHEBI:18420"/>
    </ligand>
</feature>
<evidence type="ECO:0000256" key="9">
    <source>
        <dbReference type="ARBA" id="ARBA00022764"/>
    </source>
</evidence>
<comment type="catalytic activity">
    <reaction evidence="1 12">
        <text>a phosphate monoester + H2O = an alcohol + phosphate</text>
        <dbReference type="Rhea" id="RHEA:15017"/>
        <dbReference type="ChEBI" id="CHEBI:15377"/>
        <dbReference type="ChEBI" id="CHEBI:30879"/>
        <dbReference type="ChEBI" id="CHEBI:43474"/>
        <dbReference type="ChEBI" id="CHEBI:67140"/>
        <dbReference type="EC" id="3.1.3.2"/>
    </reaction>
</comment>
<evidence type="ECO:0000256" key="6">
    <source>
        <dbReference type="ARBA" id="ARBA00022113"/>
    </source>
</evidence>
<dbReference type="EMBL" id="DAAGTH010000026">
    <property type="protein sequence ID" value="HAB4466008.1"/>
    <property type="molecule type" value="Genomic_DNA"/>
</dbReference>
<evidence type="ECO:0000313" key="33">
    <source>
        <dbReference type="EMBL" id="HAB4051171.1"/>
    </source>
</evidence>
<feature type="binding site" evidence="15">
    <location>
        <position position="69"/>
    </location>
    <ligand>
        <name>Mg(2+)</name>
        <dbReference type="ChEBI" id="CHEBI:18420"/>
    </ligand>
</feature>
<evidence type="ECO:0000256" key="11">
    <source>
        <dbReference type="ARBA" id="ARBA00022842"/>
    </source>
</evidence>
<dbReference type="EC" id="3.1.3.2" evidence="5 12"/>
<dbReference type="EMBL" id="DAAGNY010000036">
    <property type="protein sequence ID" value="HAB3844556.1"/>
    <property type="molecule type" value="Genomic_DNA"/>
</dbReference>
<evidence type="ECO:0000313" key="19">
    <source>
        <dbReference type="EMBL" id="ECC3916279.1"/>
    </source>
</evidence>
<evidence type="ECO:0000313" key="48">
    <source>
        <dbReference type="EMBL" id="MIE72653.1"/>
    </source>
</evidence>
<evidence type="ECO:0000313" key="25">
    <source>
        <dbReference type="EMBL" id="HAB1849027.1"/>
    </source>
</evidence>
<dbReference type="EMBL" id="CP075144">
    <property type="protein sequence ID" value="QWJ69207.1"/>
    <property type="molecule type" value="Genomic_DNA"/>
</dbReference>
<dbReference type="EMBL" id="DAAFZM010000047">
    <property type="protein sequence ID" value="HAB2187269.1"/>
    <property type="molecule type" value="Genomic_DNA"/>
</dbReference>
<evidence type="ECO:0000313" key="38">
    <source>
        <dbReference type="EMBL" id="HAB4722015.1"/>
    </source>
</evidence>
<evidence type="ECO:0000256" key="5">
    <source>
        <dbReference type="ARBA" id="ARBA00012646"/>
    </source>
</evidence>
<reference evidence="50 52" key="3">
    <citation type="submission" date="2018-06" db="EMBL/GenBank/DDBJ databases">
        <authorList>
            <consortium name="Pathogen Informatics"/>
            <person name="Doyle S."/>
        </authorList>
    </citation>
    <scope>NUCLEOTIDE SEQUENCE [LARGE SCALE GENOMIC DNA]</scope>
    <source>
        <strain evidence="50 52">NCTC10060</strain>
    </source>
</reference>
<dbReference type="GO" id="GO:0030288">
    <property type="term" value="C:outer membrane-bounded periplasmic space"/>
    <property type="evidence" value="ECO:0007669"/>
    <property type="project" value="InterPro"/>
</dbReference>
<dbReference type="EMBL" id="DAAMII010000028">
    <property type="protein sequence ID" value="HAC6766849.1"/>
    <property type="molecule type" value="Genomic_DNA"/>
</dbReference>
<feature type="binding site" evidence="14">
    <location>
        <position position="177"/>
    </location>
    <ligand>
        <name>substrate</name>
    </ligand>
</feature>
<dbReference type="Proteomes" id="UP000254633">
    <property type="component" value="Unassembled WGS sequence"/>
</dbReference>
<dbReference type="FunFam" id="3.40.50.1000:FF:000049">
    <property type="entry name" value="Class B acid phosphatase"/>
    <property type="match status" value="1"/>
</dbReference>
<dbReference type="InterPro" id="IPR023214">
    <property type="entry name" value="HAD_sf"/>
</dbReference>
<dbReference type="EMBL" id="DAAFWY010000039">
    <property type="protein sequence ID" value="HAB1849027.1"/>
    <property type="molecule type" value="Genomic_DNA"/>
</dbReference>
<dbReference type="RefSeq" id="WP_053508376.1">
    <property type="nucleotide sequence ID" value="NZ_CP011288.1"/>
</dbReference>
<dbReference type="GO" id="GO:0003993">
    <property type="term" value="F:acid phosphatase activity"/>
    <property type="evidence" value="ECO:0007669"/>
    <property type="project" value="UniProtKB-EC"/>
</dbReference>
<protein>
    <recommendedName>
        <fullName evidence="6 12">Class B acid phosphatase</fullName>
        <ecNumber evidence="5 12">3.1.3.2</ecNumber>
    </recommendedName>
</protein>
<reference evidence="23" key="5">
    <citation type="submission" date="2018-07" db="EMBL/GenBank/DDBJ databases">
        <authorList>
            <consortium name="PulseNet: The National Subtyping Network for Foodborne Disease Surveillance"/>
            <person name="Tarr C.L."/>
            <person name="Trees E."/>
            <person name="Katz L.S."/>
            <person name="Carleton-Romer H.A."/>
            <person name="Stroika S."/>
            <person name="Kucerova Z."/>
            <person name="Roache K.F."/>
            <person name="Sabol A.L."/>
            <person name="Besser J."/>
            <person name="Gerner-Smidt P."/>
        </authorList>
    </citation>
    <scope>NUCLEOTIDE SEQUENCE</scope>
    <source>
        <strain evidence="23">PNUSAS008615</strain>
    </source>
</reference>
<dbReference type="STRING" id="59204.UQ49_02325"/>
<dbReference type="PIRSF" id="PIRSF017818">
    <property type="entry name" value="Acid_Ptase_B"/>
    <property type="match status" value="1"/>
</dbReference>
<dbReference type="GO" id="GO:0046872">
    <property type="term" value="F:metal ion binding"/>
    <property type="evidence" value="ECO:0007669"/>
    <property type="project" value="UniProtKB-KW"/>
</dbReference>
<evidence type="ECO:0000256" key="7">
    <source>
        <dbReference type="ARBA" id="ARBA00022723"/>
    </source>
</evidence>
<evidence type="ECO:0000313" key="35">
    <source>
        <dbReference type="EMBL" id="HAB4458296.1"/>
    </source>
</evidence>
<evidence type="ECO:0000313" key="44">
    <source>
        <dbReference type="EMBL" id="HAE1266751.1"/>
    </source>
</evidence>
<feature type="binding site" evidence="14">
    <location>
        <begin position="137"/>
        <end position="138"/>
    </location>
    <ligand>
        <name>substrate</name>
    </ligand>
</feature>
<reference evidence="20" key="6">
    <citation type="submission" date="2019-07" db="EMBL/GenBank/DDBJ databases">
        <authorList>
            <person name="Ashton P.M."/>
            <person name="Dallman T."/>
            <person name="Nair S."/>
            <person name="De Pinna E."/>
            <person name="Peters T."/>
            <person name="Grant K."/>
        </authorList>
    </citation>
    <scope>NUCLEOTIDE SEQUENCE</scope>
    <source>
        <strain evidence="19">294779</strain>
        <strain evidence="21">474878</strain>
        <strain evidence="20">481463</strain>
    </source>
</reference>
<dbReference type="EMBL" id="UGXH01000003">
    <property type="protein sequence ID" value="SUG57950.1"/>
    <property type="molecule type" value="Genomic_DNA"/>
</dbReference>
<evidence type="ECO:0000256" key="14">
    <source>
        <dbReference type="PIRSR" id="PIRSR017818-2"/>
    </source>
</evidence>
<evidence type="ECO:0000313" key="17">
    <source>
        <dbReference type="EMBL" id="ATW57228.1"/>
    </source>
</evidence>
<dbReference type="EMBL" id="DAAGVL010000047">
    <property type="protein sequence ID" value="HAB4722015.1"/>
    <property type="molecule type" value="Genomic_DNA"/>
</dbReference>
<dbReference type="EMBL" id="DAAQXJ010000134">
    <property type="protein sequence ID" value="HAE1266751.1"/>
    <property type="molecule type" value="Genomic_DNA"/>
</dbReference>
<dbReference type="EMBL" id="AAMIRF010000046">
    <property type="protein sequence ID" value="EDH7457998.1"/>
    <property type="molecule type" value="Genomic_DNA"/>
</dbReference>
<dbReference type="Proteomes" id="UP000839735">
    <property type="component" value="Unassembled WGS sequence"/>
</dbReference>
<dbReference type="EMBL" id="DAAHCF010000140">
    <property type="protein sequence ID" value="HAB5479902.1"/>
    <property type="molecule type" value="Genomic_DNA"/>
</dbReference>
<sequence length="237" mass="26295">MKKMTLALSAVCLLFTLNSSANALVSSPSTLNPGTNVIKLAEQVPVHWVSVAQIENSLTGRPPMAVGFDIDDTVLFSSPGFWRGKKTYSPDSEDYLKNPAFWEKMNNGWDEFSIPKEVARQLIDMHVRRGDSIYFVTGRSQTKTETVSKTLADNFHIPAANMNPVIFAGDKPGQNTKVQWLQEKNMRIFYGDSDNDITAARDCGIRGIRILRAANSTYKPLPQAGAFGEEVIVNSEY</sequence>
<accession>A0A2I5HP02</accession>
<dbReference type="EMBL" id="AAGLNK010000031">
    <property type="protein sequence ID" value="EBP3695996.1"/>
    <property type="molecule type" value="Genomic_DNA"/>
</dbReference>
<evidence type="ECO:0000313" key="45">
    <source>
        <dbReference type="EMBL" id="HAE1476564.1"/>
    </source>
</evidence>
<comment type="similarity">
    <text evidence="3 12">Belongs to the class B bacterial acid phosphatase family.</text>
</comment>
<feature type="chain" id="PRO_5035552523" description="Class B acid phosphatase" evidence="16">
    <location>
        <begin position="24"/>
        <end position="237"/>
    </location>
</feature>
<dbReference type="EMBL" id="DAAFXY010000054">
    <property type="protein sequence ID" value="HAB1979894.1"/>
    <property type="molecule type" value="Genomic_DNA"/>
</dbReference>
<dbReference type="InterPro" id="IPR010025">
    <property type="entry name" value="HAD-SF_ppase_IIIB_AphA"/>
</dbReference>
<evidence type="ECO:0000313" key="23">
    <source>
        <dbReference type="EMBL" id="EDH7457998.1"/>
    </source>
</evidence>
<evidence type="ECO:0000313" key="39">
    <source>
        <dbReference type="EMBL" id="HAB4725978.1"/>
    </source>
</evidence>
<reference evidence="17 51" key="1">
    <citation type="submission" date="2017-09" db="EMBL/GenBank/DDBJ databases">
        <title>Complete genome of Salmonella enterica subsp. diarizonae isolated from stool of a patient with bacterial enteropathy.</title>
        <authorList>
            <person name="Zhou J."/>
            <person name="Chen Q."/>
            <person name="Guo L."/>
            <person name="Fan J."/>
        </authorList>
    </citation>
    <scope>NUCLEOTIDE SEQUENCE [LARGE SCALE GENOMIC DNA]</scope>
    <source>
        <strain evidence="17 51">HZS154</strain>
    </source>
</reference>
<reference evidence="18" key="4">
    <citation type="submission" date="2018-07" db="EMBL/GenBank/DDBJ databases">
        <authorList>
            <consortium name="GenomeTrakr network: Whole genome sequencing for foodborne pathogen traceback"/>
        </authorList>
    </citation>
    <scope>NUCLEOTIDE SEQUENCE</scope>
    <source>
        <strain evidence="18">CFSAN008697</strain>
        <strain evidence="49">CFSAN030538</strain>
        <strain evidence="22">FDA00001986</strain>
        <strain evidence="48">FMA0132</strain>
    </source>
</reference>
<evidence type="ECO:0000313" key="51">
    <source>
        <dbReference type="Proteomes" id="UP000230639"/>
    </source>
</evidence>
<evidence type="ECO:0000256" key="2">
    <source>
        <dbReference type="ARBA" id="ARBA00004418"/>
    </source>
</evidence>
<evidence type="ECO:0000256" key="4">
    <source>
        <dbReference type="ARBA" id="ARBA00011881"/>
    </source>
</evidence>
<keyword evidence="11 12" id="KW-0460">Magnesium</keyword>
<reference evidence="49" key="8">
    <citation type="submission" date="2021-05" db="EMBL/GenBank/DDBJ databases">
        <title>Whole genome PacBio Sequel sequence of Salmonella enterica subsp. enterica.</title>
        <authorList>
            <person name="Hoffmann M."/>
            <person name="Balkey M."/>
            <person name="Luo Y."/>
        </authorList>
    </citation>
    <scope>NUCLEOTIDE SEQUENCE</scope>
    <source>
        <strain evidence="49">CFSAN030538</strain>
    </source>
</reference>
<dbReference type="InterPro" id="IPR005519">
    <property type="entry name" value="Acid_phosphat_B-like"/>
</dbReference>